<reference evidence="1 2" key="1">
    <citation type="journal article" date="2020" name="Microorganisms">
        <title>Osmotic Adaptation and Compatible Solute Biosynthesis of Phototrophic Bacteria as Revealed from Genome Analyses.</title>
        <authorList>
            <person name="Imhoff J.F."/>
            <person name="Rahn T."/>
            <person name="Kunzel S."/>
            <person name="Keller A."/>
            <person name="Neulinger S.C."/>
        </authorList>
    </citation>
    <scope>NUCLEOTIDE SEQUENCE [LARGE SCALE GENOMIC DNA]</scope>
    <source>
        <strain evidence="1 2">DSM 9895</strain>
    </source>
</reference>
<accession>A0ABS1DIW3</accession>
<comment type="caution">
    <text evidence="1">The sequence shown here is derived from an EMBL/GenBank/DDBJ whole genome shotgun (WGS) entry which is preliminary data.</text>
</comment>
<keyword evidence="2" id="KW-1185">Reference proteome</keyword>
<evidence type="ECO:0000313" key="1">
    <source>
        <dbReference type="EMBL" id="MBK1669936.1"/>
    </source>
</evidence>
<name>A0ABS1DIW3_9PROT</name>
<organism evidence="1 2">
    <name type="scientific">Rhodovibrio sodomensis</name>
    <dbReference type="NCBI Taxonomy" id="1088"/>
    <lineage>
        <taxon>Bacteria</taxon>
        <taxon>Pseudomonadati</taxon>
        <taxon>Pseudomonadota</taxon>
        <taxon>Alphaproteobacteria</taxon>
        <taxon>Rhodospirillales</taxon>
        <taxon>Rhodovibrionaceae</taxon>
        <taxon>Rhodovibrio</taxon>
    </lineage>
</organism>
<sequence>MPLSPGIVDAIESLREHAEAVEHMLSSLAAPDNADPLQVAYEWPVDDGKSAKLALVCRNPSDNAQREVHLCWQNAEGKFGTAPIILCFNATGGIAEAEMRFLQLENQVPRTENATRAFVSNMVTALVARAMERKGSLEVSVGTFPGSPTT</sequence>
<gene>
    <name evidence="1" type="ORF">CKO28_18025</name>
</gene>
<protein>
    <submittedName>
        <fullName evidence="1">Uncharacterized protein</fullName>
    </submittedName>
</protein>
<evidence type="ECO:0000313" key="2">
    <source>
        <dbReference type="Proteomes" id="UP001296873"/>
    </source>
</evidence>
<dbReference type="EMBL" id="NRRL01000067">
    <property type="protein sequence ID" value="MBK1669936.1"/>
    <property type="molecule type" value="Genomic_DNA"/>
</dbReference>
<proteinExistence type="predicted"/>
<dbReference type="Proteomes" id="UP001296873">
    <property type="component" value="Unassembled WGS sequence"/>
</dbReference>